<reference evidence="3" key="1">
    <citation type="submission" date="2017-08" db="EMBL/GenBank/DDBJ databases">
        <authorList>
            <person name="Varghese N."/>
            <person name="Submissions S."/>
        </authorList>
    </citation>
    <scope>NUCLEOTIDE SEQUENCE [LARGE SCALE GENOMIC DNA]</scope>
    <source>
        <strain evidence="3">KCTC 23107</strain>
    </source>
</reference>
<protein>
    <submittedName>
        <fullName evidence="2">Uncharacterized protein DUF1049</fullName>
    </submittedName>
</protein>
<keyword evidence="1" id="KW-1133">Transmembrane helix</keyword>
<organism evidence="2 3">
    <name type="scientific">Hoeflea halophila</name>
    <dbReference type="NCBI Taxonomy" id="714899"/>
    <lineage>
        <taxon>Bacteria</taxon>
        <taxon>Pseudomonadati</taxon>
        <taxon>Pseudomonadota</taxon>
        <taxon>Alphaproteobacteria</taxon>
        <taxon>Hyphomicrobiales</taxon>
        <taxon>Rhizobiaceae</taxon>
        <taxon>Hoeflea</taxon>
    </lineage>
</organism>
<evidence type="ECO:0000313" key="3">
    <source>
        <dbReference type="Proteomes" id="UP000219465"/>
    </source>
</evidence>
<dbReference type="EMBL" id="OCPC01000004">
    <property type="protein sequence ID" value="SOE17966.1"/>
    <property type="molecule type" value="Genomic_DNA"/>
</dbReference>
<gene>
    <name evidence="2" type="ORF">SAMN05877838_2874</name>
</gene>
<feature type="transmembrane region" description="Helical" evidence="1">
    <location>
        <begin position="50"/>
        <end position="70"/>
    </location>
</feature>
<dbReference type="AlphaFoldDB" id="A0A286IE89"/>
<keyword evidence="3" id="KW-1185">Reference proteome</keyword>
<keyword evidence="1" id="KW-0812">Transmembrane</keyword>
<evidence type="ECO:0000313" key="2">
    <source>
        <dbReference type="EMBL" id="SOE17966.1"/>
    </source>
</evidence>
<accession>A0A286IE89</accession>
<name>A0A286IE89_9HYPH</name>
<proteinExistence type="predicted"/>
<dbReference type="Proteomes" id="UP000219465">
    <property type="component" value="Unassembled WGS sequence"/>
</dbReference>
<evidence type="ECO:0000256" key="1">
    <source>
        <dbReference type="SAM" id="Phobius"/>
    </source>
</evidence>
<dbReference type="OrthoDB" id="7868067at2"/>
<keyword evidence="1" id="KW-0472">Membrane</keyword>
<dbReference type="RefSeq" id="WP_097108450.1">
    <property type="nucleotide sequence ID" value="NZ_OCPC01000004.1"/>
</dbReference>
<sequence>MIKRIIALAILVPLGIVLIMLSVANRTAVTLSFNPFDPADEVLSVTLPFFVFLFAALIIGMIIGSLATWFKQGKHRKRARVNANEAVKWHTEADREKARAQQIAASLPAPDKRSAA</sequence>